<evidence type="ECO:0000313" key="6">
    <source>
        <dbReference type="EMBL" id="QIN28535.1"/>
    </source>
</evidence>
<dbReference type="KEGG" id="blut:EW640_04010"/>
<evidence type="ECO:0000313" key="7">
    <source>
        <dbReference type="Proteomes" id="UP000501518"/>
    </source>
</evidence>
<dbReference type="Gene3D" id="1.10.10.10">
    <property type="entry name" value="Winged helix-like DNA-binding domain superfamily/Winged helix DNA-binding domain"/>
    <property type="match status" value="1"/>
</dbReference>
<name>A0A6G8KVB3_9MICO</name>
<dbReference type="GO" id="GO:0003700">
    <property type="term" value="F:DNA-binding transcription factor activity"/>
    <property type="evidence" value="ECO:0007669"/>
    <property type="project" value="TreeGrafter"/>
</dbReference>
<evidence type="ECO:0000259" key="4">
    <source>
        <dbReference type="PROSITE" id="PS51077"/>
    </source>
</evidence>
<feature type="domain" description="IclR-ED" evidence="5">
    <location>
        <begin position="75"/>
        <end position="241"/>
    </location>
</feature>
<dbReference type="SUPFAM" id="SSF55781">
    <property type="entry name" value="GAF domain-like"/>
    <property type="match status" value="1"/>
</dbReference>
<dbReference type="GO" id="GO:0003677">
    <property type="term" value="F:DNA binding"/>
    <property type="evidence" value="ECO:0007669"/>
    <property type="project" value="UniProtKB-KW"/>
</dbReference>
<dbReference type="Gene3D" id="3.30.450.40">
    <property type="match status" value="1"/>
</dbReference>
<keyword evidence="1" id="KW-0805">Transcription regulation</keyword>
<dbReference type="PANTHER" id="PTHR30136">
    <property type="entry name" value="HELIX-TURN-HELIX TRANSCRIPTIONAL REGULATOR, ICLR FAMILY"/>
    <property type="match status" value="1"/>
</dbReference>
<dbReference type="PROSITE" id="PS51077">
    <property type="entry name" value="HTH_ICLR"/>
    <property type="match status" value="1"/>
</dbReference>
<dbReference type="RefSeq" id="WP_165883023.1">
    <property type="nucleotide sequence ID" value="NZ_CP035810.1"/>
</dbReference>
<dbReference type="AlphaFoldDB" id="A0A6G8KVB3"/>
<sequence>MRESDPAAGRGRSVTANILAVLRCFSVDEPLLGVTELAARLDLHKSSVSRILSALENEEVVEQDPHSKKYRLGLGLLAIAGPMLATLDIRRFALPVLTELCVSTGETAALTVWSAAEAVVVEQVASTQLIKHTVPLGTRYTNLDSASVQVFAAEAEVTGQHTEPGLAERLEEVRTRGYAVNHAATSPDVVGIAAGVRDHRGELVAGIIIAAPLYRVPDDRIGELGDACAAAAADLSMRLGHRS</sequence>
<reference evidence="6 7" key="1">
    <citation type="submission" date="2019-02" db="EMBL/GenBank/DDBJ databases">
        <title>Complete Genome Sequence and Methylome Analysis of Brevibacterium luteolum NEB1784.</title>
        <authorList>
            <person name="Fomenkov A."/>
            <person name="Roberts R.J."/>
        </authorList>
    </citation>
    <scope>NUCLEOTIDE SEQUENCE [LARGE SCALE GENOMIC DNA]</scope>
    <source>
        <strain evidence="6 7">NEB1784</strain>
    </source>
</reference>
<dbReference type="InterPro" id="IPR036388">
    <property type="entry name" value="WH-like_DNA-bd_sf"/>
</dbReference>
<evidence type="ECO:0000256" key="2">
    <source>
        <dbReference type="ARBA" id="ARBA00023125"/>
    </source>
</evidence>
<organism evidence="6 7">
    <name type="scientific">Brevibacterium luteolum</name>
    <dbReference type="NCBI Taxonomy" id="199591"/>
    <lineage>
        <taxon>Bacteria</taxon>
        <taxon>Bacillati</taxon>
        <taxon>Actinomycetota</taxon>
        <taxon>Actinomycetes</taxon>
        <taxon>Micrococcales</taxon>
        <taxon>Brevibacteriaceae</taxon>
        <taxon>Brevibacterium</taxon>
    </lineage>
</organism>
<dbReference type="SMART" id="SM00346">
    <property type="entry name" value="HTH_ICLR"/>
    <property type="match status" value="1"/>
</dbReference>
<dbReference type="InterPro" id="IPR050707">
    <property type="entry name" value="HTH_MetabolicPath_Reg"/>
</dbReference>
<evidence type="ECO:0000256" key="3">
    <source>
        <dbReference type="ARBA" id="ARBA00023163"/>
    </source>
</evidence>
<dbReference type="GO" id="GO:0045892">
    <property type="term" value="P:negative regulation of DNA-templated transcription"/>
    <property type="evidence" value="ECO:0007669"/>
    <property type="project" value="TreeGrafter"/>
</dbReference>
<proteinExistence type="predicted"/>
<dbReference type="InterPro" id="IPR014757">
    <property type="entry name" value="Tscrpt_reg_IclR_C"/>
</dbReference>
<dbReference type="InterPro" id="IPR036390">
    <property type="entry name" value="WH_DNA-bd_sf"/>
</dbReference>
<dbReference type="Proteomes" id="UP000501518">
    <property type="component" value="Chromosome"/>
</dbReference>
<dbReference type="SUPFAM" id="SSF46785">
    <property type="entry name" value="Winged helix' DNA-binding domain"/>
    <property type="match status" value="1"/>
</dbReference>
<dbReference type="PANTHER" id="PTHR30136:SF24">
    <property type="entry name" value="HTH-TYPE TRANSCRIPTIONAL REPRESSOR ALLR"/>
    <property type="match status" value="1"/>
</dbReference>
<keyword evidence="2" id="KW-0238">DNA-binding</keyword>
<dbReference type="EMBL" id="CP035810">
    <property type="protein sequence ID" value="QIN28535.1"/>
    <property type="molecule type" value="Genomic_DNA"/>
</dbReference>
<protein>
    <submittedName>
        <fullName evidence="6">IclR family transcriptional regulator</fullName>
    </submittedName>
</protein>
<keyword evidence="3" id="KW-0804">Transcription</keyword>
<gene>
    <name evidence="6" type="ORF">EW640_04010</name>
</gene>
<dbReference type="PROSITE" id="PS51078">
    <property type="entry name" value="ICLR_ED"/>
    <property type="match status" value="1"/>
</dbReference>
<dbReference type="Pfam" id="PF09339">
    <property type="entry name" value="HTH_IclR"/>
    <property type="match status" value="1"/>
</dbReference>
<dbReference type="InterPro" id="IPR005471">
    <property type="entry name" value="Tscrpt_reg_IclR_N"/>
</dbReference>
<feature type="domain" description="HTH iclR-type" evidence="4">
    <location>
        <begin position="12"/>
        <end position="74"/>
    </location>
</feature>
<evidence type="ECO:0000259" key="5">
    <source>
        <dbReference type="PROSITE" id="PS51078"/>
    </source>
</evidence>
<dbReference type="Pfam" id="PF01614">
    <property type="entry name" value="IclR_C"/>
    <property type="match status" value="1"/>
</dbReference>
<accession>A0A6G8KVB3</accession>
<dbReference type="InterPro" id="IPR029016">
    <property type="entry name" value="GAF-like_dom_sf"/>
</dbReference>
<evidence type="ECO:0000256" key="1">
    <source>
        <dbReference type="ARBA" id="ARBA00023015"/>
    </source>
</evidence>